<reference evidence="1" key="1">
    <citation type="submission" date="2020-11" db="EMBL/GenBank/DDBJ databases">
        <authorList>
            <consortium name="DOE Joint Genome Institute"/>
            <person name="Ahrendt S."/>
            <person name="Riley R."/>
            <person name="Andreopoulos W."/>
            <person name="Labutti K."/>
            <person name="Pangilinan J."/>
            <person name="Ruiz-Duenas F.J."/>
            <person name="Barrasa J.M."/>
            <person name="Sanchez-Garcia M."/>
            <person name="Camarero S."/>
            <person name="Miyauchi S."/>
            <person name="Serrano A."/>
            <person name="Linde D."/>
            <person name="Babiker R."/>
            <person name="Drula E."/>
            <person name="Ayuso-Fernandez I."/>
            <person name="Pacheco R."/>
            <person name="Padilla G."/>
            <person name="Ferreira P."/>
            <person name="Barriuso J."/>
            <person name="Kellner H."/>
            <person name="Castanera R."/>
            <person name="Alfaro M."/>
            <person name="Ramirez L."/>
            <person name="Pisabarro A.G."/>
            <person name="Kuo A."/>
            <person name="Tritt A."/>
            <person name="Lipzen A."/>
            <person name="He G."/>
            <person name="Yan M."/>
            <person name="Ng V."/>
            <person name="Cullen D."/>
            <person name="Martin F."/>
            <person name="Rosso M.-N."/>
            <person name="Henrissat B."/>
            <person name="Hibbett D."/>
            <person name="Martinez A.T."/>
            <person name="Grigoriev I.V."/>
        </authorList>
    </citation>
    <scope>NUCLEOTIDE SEQUENCE</scope>
    <source>
        <strain evidence="1">CBS 506.95</strain>
    </source>
</reference>
<keyword evidence="2" id="KW-1185">Reference proteome</keyword>
<organism evidence="1 2">
    <name type="scientific">Crepidotus variabilis</name>
    <dbReference type="NCBI Taxonomy" id="179855"/>
    <lineage>
        <taxon>Eukaryota</taxon>
        <taxon>Fungi</taxon>
        <taxon>Dikarya</taxon>
        <taxon>Basidiomycota</taxon>
        <taxon>Agaricomycotina</taxon>
        <taxon>Agaricomycetes</taxon>
        <taxon>Agaricomycetidae</taxon>
        <taxon>Agaricales</taxon>
        <taxon>Agaricineae</taxon>
        <taxon>Crepidotaceae</taxon>
        <taxon>Crepidotus</taxon>
    </lineage>
</organism>
<comment type="caution">
    <text evidence="1">The sequence shown here is derived from an EMBL/GenBank/DDBJ whole genome shotgun (WGS) entry which is preliminary data.</text>
</comment>
<dbReference type="OrthoDB" id="3029266at2759"/>
<evidence type="ECO:0000313" key="2">
    <source>
        <dbReference type="Proteomes" id="UP000807306"/>
    </source>
</evidence>
<dbReference type="Proteomes" id="UP000807306">
    <property type="component" value="Unassembled WGS sequence"/>
</dbReference>
<dbReference type="AlphaFoldDB" id="A0A9P6JLJ0"/>
<evidence type="ECO:0000313" key="1">
    <source>
        <dbReference type="EMBL" id="KAF9524780.1"/>
    </source>
</evidence>
<accession>A0A9P6JLJ0</accession>
<name>A0A9P6JLJ0_9AGAR</name>
<gene>
    <name evidence="1" type="ORF">CPB83DRAFT_860688</name>
</gene>
<proteinExistence type="predicted"/>
<dbReference type="EMBL" id="MU157893">
    <property type="protein sequence ID" value="KAF9524780.1"/>
    <property type="molecule type" value="Genomic_DNA"/>
</dbReference>
<protein>
    <submittedName>
        <fullName evidence="1">Uncharacterized protein</fullName>
    </submittedName>
</protein>
<sequence>MMEHWHHEFLVFTIIHEERELYLYFERELDENIEEWRGVVAFARALFRGEALDILWFHESGSEKDTETKKWAKAIFELELESSPDVEPFTLKHLARILGDGSYEEKYPKYGLFSANCWAWSRGFLFDITQHVDVTTKIRKTNGKEMVPITLEEMRLYMLTEYGAYGRLLLHFSSDDYDAQNRRKAFPESLEVYGIRIVLLLYTVLQSVVQLKSTIIGPSNWSVSLRTLCIYHDRTLEGSNNGLDCTFLPSKPNFNDFIPITPGHMDHPIPDSFCQPGRYLYLLSSPISTASYPVLSAHIHVFGAISDTTSDANSEPRMHDTSRWLSCGIIRRSEDDGDLIEVPESHIWLKVVLRDQIGRSAHQYKSISVLKVKNKFSAKIKHGDMIALWVHSYPEKLHQPRSASIKIVVLRRPLRMIDWILALLLLLEISRFVYKGSSYISLALSGIGCPLYWTNTFCEGWIWAKISALAIMNQESATPLSQSLPAPQN</sequence>